<sequence>MTPMGKGPNPWSRRVAITGASGALGSALRKGLQRRGATVIGISRSLAPPASADDGGGPIQDWLVWNGHVDAALETLLLTVDVLVINHGINPLGRRDAKAIAETLQANLVSAQALVDLFLRQTHQLPDQRRVHRELWVNTSEAEVGPAFSPIYEVSKRSLGTLLTLQSLDAPCIIRRLVLGPFRSGLNPYGPMSAGFVAERILDLAAWDLRLIIVSFNPCTYLLAPLAMVMDALYGRLCTRPAVVNADP</sequence>
<dbReference type="Proteomes" id="UP000035054">
    <property type="component" value="Unassembled WGS sequence"/>
</dbReference>
<evidence type="ECO:0000313" key="3">
    <source>
        <dbReference type="Proteomes" id="UP000035054"/>
    </source>
</evidence>
<gene>
    <name evidence="2" type="ORF">TH68_00200</name>
</gene>
<dbReference type="AlphaFoldDB" id="A0A6N3X2Z7"/>
<dbReference type="SUPFAM" id="SSF51735">
    <property type="entry name" value="NAD(P)-binding Rossmann-fold domains"/>
    <property type="match status" value="1"/>
</dbReference>
<feature type="domain" description="NAD-dependent epimerase/dehydratase" evidence="1">
    <location>
        <begin position="15"/>
        <end position="122"/>
    </location>
</feature>
<protein>
    <recommendedName>
        <fullName evidence="1">NAD-dependent epimerase/dehydratase domain-containing protein</fullName>
    </recommendedName>
</protein>
<name>A0A6N3X2Z7_9SYNE</name>
<comment type="caution">
    <text evidence="2">The sequence shown here is derived from an EMBL/GenBank/DDBJ whole genome shotgun (WGS) entry which is preliminary data.</text>
</comment>
<dbReference type="Pfam" id="PF01370">
    <property type="entry name" value="Epimerase"/>
    <property type="match status" value="1"/>
</dbReference>
<accession>A0A6N3X2Z7</accession>
<dbReference type="InterPro" id="IPR036291">
    <property type="entry name" value="NAD(P)-bd_dom_sf"/>
</dbReference>
<organism evidence="2 3">
    <name type="scientific">Candidatus Synechococcus spongiarum 142</name>
    <dbReference type="NCBI Taxonomy" id="1608213"/>
    <lineage>
        <taxon>Bacteria</taxon>
        <taxon>Bacillati</taxon>
        <taxon>Cyanobacteriota</taxon>
        <taxon>Cyanophyceae</taxon>
        <taxon>Synechococcales</taxon>
        <taxon>Synechococcaceae</taxon>
        <taxon>Synechococcus</taxon>
    </lineage>
</organism>
<dbReference type="Gene3D" id="3.40.50.720">
    <property type="entry name" value="NAD(P)-binding Rossmann-like Domain"/>
    <property type="match status" value="1"/>
</dbReference>
<evidence type="ECO:0000313" key="2">
    <source>
        <dbReference type="EMBL" id="KKZ15455.1"/>
    </source>
</evidence>
<proteinExistence type="predicted"/>
<evidence type="ECO:0000259" key="1">
    <source>
        <dbReference type="Pfam" id="PF01370"/>
    </source>
</evidence>
<reference evidence="2 3" key="1">
    <citation type="submission" date="2015-01" db="EMBL/GenBank/DDBJ databases">
        <title>Lifestyle Evolution in Cyanobacterial Symbionts of Sponges.</title>
        <authorList>
            <person name="Burgsdorf I."/>
            <person name="Slaby B.M."/>
            <person name="Handley K.M."/>
            <person name="Haber M."/>
            <person name="Blom J."/>
            <person name="Marshall C.W."/>
            <person name="Gilbert J.A."/>
            <person name="Hentschel U."/>
            <person name="Steindler L."/>
        </authorList>
    </citation>
    <scope>NUCLEOTIDE SEQUENCE [LARGE SCALE GENOMIC DNA]</scope>
    <source>
        <strain evidence="2">142</strain>
    </source>
</reference>
<dbReference type="EMBL" id="JXUO01000007">
    <property type="protein sequence ID" value="KKZ15455.1"/>
    <property type="molecule type" value="Genomic_DNA"/>
</dbReference>
<dbReference type="InterPro" id="IPR001509">
    <property type="entry name" value="Epimerase_deHydtase"/>
</dbReference>